<dbReference type="Pfam" id="PF00850">
    <property type="entry name" value="Hist_deacetyl"/>
    <property type="match status" value="1"/>
</dbReference>
<dbReference type="OMA" id="LGHCCIS"/>
<dbReference type="PANTHER" id="PTHR10625:SF23">
    <property type="entry name" value="HISTONE DEACETYLASE 11"/>
    <property type="match status" value="1"/>
</dbReference>
<dbReference type="InterPro" id="IPR044150">
    <property type="entry name" value="HDAC_classIV"/>
</dbReference>
<keyword evidence="2" id="KW-1133">Transmembrane helix</keyword>
<reference evidence="4 5" key="1">
    <citation type="journal article" date="2015" name="Sci. Rep.">
        <title>Genome of the facultative scuticociliatosis pathogen Pseudocohnilembus persalinus provides insight into its virulence through horizontal gene transfer.</title>
        <authorList>
            <person name="Xiong J."/>
            <person name="Wang G."/>
            <person name="Cheng J."/>
            <person name="Tian M."/>
            <person name="Pan X."/>
            <person name="Warren A."/>
            <person name="Jiang C."/>
            <person name="Yuan D."/>
            <person name="Miao W."/>
        </authorList>
    </citation>
    <scope>NUCLEOTIDE SEQUENCE [LARGE SCALE GENOMIC DNA]</scope>
    <source>
        <strain evidence="4">36N120E</strain>
    </source>
</reference>
<keyword evidence="2" id="KW-0812">Transmembrane</keyword>
<keyword evidence="5" id="KW-1185">Reference proteome</keyword>
<dbReference type="GO" id="GO:0040029">
    <property type="term" value="P:epigenetic regulation of gene expression"/>
    <property type="evidence" value="ECO:0007669"/>
    <property type="project" value="TreeGrafter"/>
</dbReference>
<evidence type="ECO:0000259" key="3">
    <source>
        <dbReference type="Pfam" id="PF00850"/>
    </source>
</evidence>
<feature type="transmembrane region" description="Helical" evidence="2">
    <location>
        <begin position="26"/>
        <end position="49"/>
    </location>
</feature>
<dbReference type="SUPFAM" id="SSF52768">
    <property type="entry name" value="Arginase/deacetylase"/>
    <property type="match status" value="1"/>
</dbReference>
<evidence type="ECO:0000313" key="5">
    <source>
        <dbReference type="Proteomes" id="UP000054937"/>
    </source>
</evidence>
<dbReference type="EMBL" id="LDAU01000149">
    <property type="protein sequence ID" value="KRX02948.1"/>
    <property type="molecule type" value="Genomic_DNA"/>
</dbReference>
<dbReference type="InParanoid" id="A0A0V0QL34"/>
<evidence type="ECO:0000313" key="4">
    <source>
        <dbReference type="EMBL" id="KRX02948.1"/>
    </source>
</evidence>
<dbReference type="PANTHER" id="PTHR10625">
    <property type="entry name" value="HISTONE DEACETYLASE HDAC1-RELATED"/>
    <property type="match status" value="1"/>
</dbReference>
<name>A0A0V0QL34_PSEPJ</name>
<dbReference type="PRINTS" id="PR01270">
    <property type="entry name" value="HDASUPER"/>
</dbReference>
<comment type="caution">
    <text evidence="4">The sequence shown here is derived from an EMBL/GenBank/DDBJ whole genome shotgun (WGS) entry which is preliminary data.</text>
</comment>
<dbReference type="CDD" id="cd09993">
    <property type="entry name" value="HDAC_classIV"/>
    <property type="match status" value="1"/>
</dbReference>
<dbReference type="AlphaFoldDB" id="A0A0V0QL34"/>
<dbReference type="GO" id="GO:0004407">
    <property type="term" value="F:histone deacetylase activity"/>
    <property type="evidence" value="ECO:0007669"/>
    <property type="project" value="InterPro"/>
</dbReference>
<evidence type="ECO:0000256" key="2">
    <source>
        <dbReference type="SAM" id="Phobius"/>
    </source>
</evidence>
<dbReference type="InterPro" id="IPR023801">
    <property type="entry name" value="His_deacetylse_dom"/>
</dbReference>
<proteinExistence type="predicted"/>
<keyword evidence="1" id="KW-0378">Hydrolase</keyword>
<dbReference type="InterPro" id="IPR023696">
    <property type="entry name" value="Ureohydrolase_dom_sf"/>
</dbReference>
<evidence type="ECO:0000256" key="1">
    <source>
        <dbReference type="ARBA" id="ARBA00022801"/>
    </source>
</evidence>
<sequence length="393" mass="44791">MDTFIDNVLSFGSLGIATYGLFKNKWFTLGGVLGYCFSGILLELFYTFLSKIFKNGGQKYVEQHQKKHQNYKKLGHFVYNDRYNITAGGIEKLHPFDSIKYSRVFNILKKNNIIKENEYLKPGKISRKQLLEFDLSLFYLLKLNLSAIISKIIEVPVCFLPASLLRWRVLDPQLYATQGTLEGACLALEKGWSVNLAGGYHHAHKNGGEGFCIYPDISIAIDHLLKYHPLQVKKAMIIDLDAHQGNGHERDYINNPNVYIVDAYNRSIFPCDEYAKQGIQKEILIFGIDSDQLYLEKITNAIKDAFQEFKPDFVLYNAGTDCMEGDPLGGLSLSPEAIIQRDQIVFELCIQQNIPIEMVLSGGYQKENAPVIAKSLTKIYQQYGNKKYNRYMA</sequence>
<keyword evidence="2" id="KW-0472">Membrane</keyword>
<dbReference type="GO" id="GO:0016787">
    <property type="term" value="F:hydrolase activity"/>
    <property type="evidence" value="ECO:0007669"/>
    <property type="project" value="UniProtKB-KW"/>
</dbReference>
<dbReference type="Proteomes" id="UP000054937">
    <property type="component" value="Unassembled WGS sequence"/>
</dbReference>
<feature type="domain" description="Histone deacetylase" evidence="3">
    <location>
        <begin position="94"/>
        <end position="378"/>
    </location>
</feature>
<gene>
    <name evidence="4" type="ORF">PPERSA_09070</name>
</gene>
<organism evidence="4 5">
    <name type="scientific">Pseudocohnilembus persalinus</name>
    <name type="common">Ciliate</name>
    <dbReference type="NCBI Taxonomy" id="266149"/>
    <lineage>
        <taxon>Eukaryota</taxon>
        <taxon>Sar</taxon>
        <taxon>Alveolata</taxon>
        <taxon>Ciliophora</taxon>
        <taxon>Intramacronucleata</taxon>
        <taxon>Oligohymenophorea</taxon>
        <taxon>Scuticociliatia</taxon>
        <taxon>Philasterida</taxon>
        <taxon>Pseudocohnilembidae</taxon>
        <taxon>Pseudocohnilembus</taxon>
    </lineage>
</organism>
<accession>A0A0V0QL34</accession>
<dbReference type="InterPro" id="IPR037138">
    <property type="entry name" value="His_deacetylse_dom_sf"/>
</dbReference>
<dbReference type="GO" id="GO:0000118">
    <property type="term" value="C:histone deacetylase complex"/>
    <property type="evidence" value="ECO:0007669"/>
    <property type="project" value="TreeGrafter"/>
</dbReference>
<protein>
    <recommendedName>
        <fullName evidence="3">Histone deacetylase domain-containing protein</fullName>
    </recommendedName>
</protein>
<dbReference type="InterPro" id="IPR000286">
    <property type="entry name" value="HDACs"/>
</dbReference>
<dbReference type="Gene3D" id="3.40.800.20">
    <property type="entry name" value="Histone deacetylase domain"/>
    <property type="match status" value="1"/>
</dbReference>
<dbReference type="OrthoDB" id="437693at2759"/>